<proteinExistence type="predicted"/>
<evidence type="ECO:0000313" key="2">
    <source>
        <dbReference type="EMBL" id="KXB08230.1"/>
    </source>
</evidence>
<gene>
    <name evidence="2" type="ORF">AKJ58_00580</name>
</gene>
<sequence>RKKKIRSFIQSAVSKISRPMRKMKKLIQNKKHAVERDTVEGLKLYSKDPFKAVMSEKEGLPKFGALLRGLKELMENEMKLSRKERQKRSKHVQNLLEDKTLTKLRTQYEEEKKKRLKLDEKIKGSPLLERMDKLKESIQKSKKNLKTAQNDLKMTKEKYAKTQDQIEEKTNKLKNALKSRLRLRVTDL</sequence>
<evidence type="ECO:0000256" key="1">
    <source>
        <dbReference type="SAM" id="Coils"/>
    </source>
</evidence>
<dbReference type="Proteomes" id="UP000070256">
    <property type="component" value="Unassembled WGS sequence"/>
</dbReference>
<organism evidence="2 3">
    <name type="scientific">candidate division MSBL1 archaeon SCGC-AAA385D11</name>
    <dbReference type="NCBI Taxonomy" id="1698286"/>
    <lineage>
        <taxon>Archaea</taxon>
        <taxon>Methanobacteriati</taxon>
        <taxon>Methanobacteriota</taxon>
        <taxon>candidate division MSBL1</taxon>
    </lineage>
</organism>
<keyword evidence="3" id="KW-1185">Reference proteome</keyword>
<dbReference type="EMBL" id="LHYK01000006">
    <property type="protein sequence ID" value="KXB08230.1"/>
    <property type="molecule type" value="Genomic_DNA"/>
</dbReference>
<feature type="coiled-coil region" evidence="1">
    <location>
        <begin position="101"/>
        <end position="179"/>
    </location>
</feature>
<comment type="caution">
    <text evidence="2">The sequence shown here is derived from an EMBL/GenBank/DDBJ whole genome shotgun (WGS) entry which is preliminary data.</text>
</comment>
<protein>
    <submittedName>
        <fullName evidence="2">Uncharacterized protein</fullName>
    </submittedName>
</protein>
<accession>A0A133VP59</accession>
<keyword evidence="1" id="KW-0175">Coiled coil</keyword>
<name>A0A133VP59_9EURY</name>
<evidence type="ECO:0000313" key="3">
    <source>
        <dbReference type="Proteomes" id="UP000070256"/>
    </source>
</evidence>
<reference evidence="2 3" key="1">
    <citation type="journal article" date="2016" name="Sci. Rep.">
        <title>Metabolic traits of an uncultured archaeal lineage -MSBL1- from brine pools of the Red Sea.</title>
        <authorList>
            <person name="Mwirichia R."/>
            <person name="Alam I."/>
            <person name="Rashid M."/>
            <person name="Vinu M."/>
            <person name="Ba-Alawi W."/>
            <person name="Anthony Kamau A."/>
            <person name="Kamanda Ngugi D."/>
            <person name="Goker M."/>
            <person name="Klenk H.P."/>
            <person name="Bajic V."/>
            <person name="Stingl U."/>
        </authorList>
    </citation>
    <scope>NUCLEOTIDE SEQUENCE [LARGE SCALE GENOMIC DNA]</scope>
    <source>
        <strain evidence="2">SCGC-AAA385D11</strain>
    </source>
</reference>
<dbReference type="AlphaFoldDB" id="A0A133VP59"/>
<feature type="non-terminal residue" evidence="2">
    <location>
        <position position="1"/>
    </location>
</feature>